<keyword evidence="5 6" id="KW-0472">Membrane</keyword>
<keyword evidence="3 6" id="KW-0812">Transmembrane</keyword>
<keyword evidence="2" id="KW-1003">Cell membrane</keyword>
<feature type="transmembrane region" description="Helical" evidence="6">
    <location>
        <begin position="21"/>
        <end position="47"/>
    </location>
</feature>
<evidence type="ECO:0000256" key="1">
    <source>
        <dbReference type="ARBA" id="ARBA00004651"/>
    </source>
</evidence>
<name>A0ABZ0D777_9BURK</name>
<evidence type="ECO:0000256" key="6">
    <source>
        <dbReference type="SAM" id="Phobius"/>
    </source>
</evidence>
<comment type="subcellular location">
    <subcellularLocation>
        <location evidence="1">Cell membrane</location>
        <topology evidence="1">Multi-pass membrane protein</topology>
    </subcellularLocation>
</comment>
<dbReference type="RefSeq" id="WP_316703461.1">
    <property type="nucleotide sequence ID" value="NZ_CP136336.1"/>
</dbReference>
<organism evidence="8 9">
    <name type="scientific">Piscinibacter gummiphilus</name>
    <dbReference type="NCBI Taxonomy" id="946333"/>
    <lineage>
        <taxon>Bacteria</taxon>
        <taxon>Pseudomonadati</taxon>
        <taxon>Pseudomonadota</taxon>
        <taxon>Betaproteobacteria</taxon>
        <taxon>Burkholderiales</taxon>
        <taxon>Sphaerotilaceae</taxon>
        <taxon>Piscinibacter</taxon>
    </lineage>
</organism>
<evidence type="ECO:0000256" key="2">
    <source>
        <dbReference type="ARBA" id="ARBA00022475"/>
    </source>
</evidence>
<dbReference type="PANTHER" id="PTHR36115">
    <property type="entry name" value="PROLINE-RICH ANTIGEN HOMOLOG-RELATED"/>
    <property type="match status" value="1"/>
</dbReference>
<keyword evidence="4 6" id="KW-1133">Transmembrane helix</keyword>
<evidence type="ECO:0000256" key="4">
    <source>
        <dbReference type="ARBA" id="ARBA00022989"/>
    </source>
</evidence>
<dbReference type="EMBL" id="CP136336">
    <property type="protein sequence ID" value="WOB10559.1"/>
    <property type="molecule type" value="Genomic_DNA"/>
</dbReference>
<reference evidence="8 9" key="1">
    <citation type="submission" date="2023-10" db="EMBL/GenBank/DDBJ databases">
        <title>Bacteria for the degradation of biodegradable plastic PBAT(Polybutylene adipate terephthalate).</title>
        <authorList>
            <person name="Weon H.-Y."/>
            <person name="Yeon J."/>
        </authorList>
    </citation>
    <scope>NUCLEOTIDE SEQUENCE [LARGE SCALE GENOMIC DNA]</scope>
    <source>
        <strain evidence="8 9">SBD 7-3</strain>
    </source>
</reference>
<feature type="transmembrane region" description="Helical" evidence="6">
    <location>
        <begin position="132"/>
        <end position="151"/>
    </location>
</feature>
<protein>
    <submittedName>
        <fullName evidence="8">RDD family protein</fullName>
    </submittedName>
</protein>
<dbReference type="InterPro" id="IPR051791">
    <property type="entry name" value="Pra-immunoreactive"/>
</dbReference>
<gene>
    <name evidence="8" type="ORF">RXV79_10960</name>
</gene>
<feature type="transmembrane region" description="Helical" evidence="6">
    <location>
        <begin position="59"/>
        <end position="77"/>
    </location>
</feature>
<feature type="transmembrane region" description="Helical" evidence="6">
    <location>
        <begin position="107"/>
        <end position="126"/>
    </location>
</feature>
<evidence type="ECO:0000313" key="9">
    <source>
        <dbReference type="Proteomes" id="UP001303946"/>
    </source>
</evidence>
<evidence type="ECO:0000256" key="5">
    <source>
        <dbReference type="ARBA" id="ARBA00023136"/>
    </source>
</evidence>
<evidence type="ECO:0000256" key="3">
    <source>
        <dbReference type="ARBA" id="ARBA00022692"/>
    </source>
</evidence>
<feature type="domain" description="RDD" evidence="7">
    <location>
        <begin position="15"/>
        <end position="163"/>
    </location>
</feature>
<keyword evidence="9" id="KW-1185">Reference proteome</keyword>
<proteinExistence type="predicted"/>
<dbReference type="Proteomes" id="UP001303946">
    <property type="component" value="Chromosome"/>
</dbReference>
<dbReference type="Pfam" id="PF06271">
    <property type="entry name" value="RDD"/>
    <property type="match status" value="1"/>
</dbReference>
<sequence>MSLLPAATGGEWQAPSLRRRFACLLYESLLLFGVGLVSGAIGTLLLKITGLASATSRDVLLQGVGIAVYGLYFVWFWTRRGQTLPMQTWRIQLVTSRGERLGIGRALLRYAACALWIAPAAVLAKVNHWPPSTTMAAVAIGIAAYGLLALLHPQRQFWHDALCGTRLVTVDAGKPAVA</sequence>
<accession>A0ABZ0D777</accession>
<dbReference type="PANTHER" id="PTHR36115:SF10">
    <property type="entry name" value="RDD DOMAIN-CONTAINING PROTEIN"/>
    <property type="match status" value="1"/>
</dbReference>
<evidence type="ECO:0000313" key="8">
    <source>
        <dbReference type="EMBL" id="WOB10559.1"/>
    </source>
</evidence>
<dbReference type="InterPro" id="IPR010432">
    <property type="entry name" value="RDD"/>
</dbReference>
<evidence type="ECO:0000259" key="7">
    <source>
        <dbReference type="Pfam" id="PF06271"/>
    </source>
</evidence>